<organism evidence="1 2">
    <name type="scientific">Tistrella bauzanensis</name>
    <dbReference type="NCBI Taxonomy" id="657419"/>
    <lineage>
        <taxon>Bacteria</taxon>
        <taxon>Pseudomonadati</taxon>
        <taxon>Pseudomonadota</taxon>
        <taxon>Alphaproteobacteria</taxon>
        <taxon>Geminicoccales</taxon>
        <taxon>Geminicoccaceae</taxon>
        <taxon>Tistrella</taxon>
    </lineage>
</organism>
<gene>
    <name evidence="1" type="ORF">GCM10011505_45270</name>
</gene>
<dbReference type="Pfam" id="PF13671">
    <property type="entry name" value="AAA_33"/>
    <property type="match status" value="1"/>
</dbReference>
<dbReference type="Gene3D" id="3.40.50.300">
    <property type="entry name" value="P-loop containing nucleotide triphosphate hydrolases"/>
    <property type="match status" value="1"/>
</dbReference>
<dbReference type="RefSeq" id="WP_188582223.1">
    <property type="nucleotide sequence ID" value="NZ_BMDZ01000086.1"/>
</dbReference>
<dbReference type="PANTHER" id="PTHR39206:SF1">
    <property type="entry name" value="SLL8004 PROTEIN"/>
    <property type="match status" value="1"/>
</dbReference>
<proteinExistence type="predicted"/>
<evidence type="ECO:0000313" key="1">
    <source>
        <dbReference type="EMBL" id="GGB59443.1"/>
    </source>
</evidence>
<dbReference type="SUPFAM" id="SSF52540">
    <property type="entry name" value="P-loop containing nucleoside triphosphate hydrolases"/>
    <property type="match status" value="1"/>
</dbReference>
<name>A0ABQ1J5U6_9PROT</name>
<protein>
    <submittedName>
        <fullName evidence="1">ATPase AAA</fullName>
    </submittedName>
</protein>
<dbReference type="InterPro" id="IPR027417">
    <property type="entry name" value="P-loop_NTPase"/>
</dbReference>
<accession>A0ABQ1J5U6</accession>
<keyword evidence="2" id="KW-1185">Reference proteome</keyword>
<evidence type="ECO:0000313" key="2">
    <source>
        <dbReference type="Proteomes" id="UP000603352"/>
    </source>
</evidence>
<comment type="caution">
    <text evidence="1">The sequence shown here is derived from an EMBL/GenBank/DDBJ whole genome shotgun (WGS) entry which is preliminary data.</text>
</comment>
<dbReference type="EMBL" id="BMDZ01000086">
    <property type="protein sequence ID" value="GGB59443.1"/>
    <property type="molecule type" value="Genomic_DNA"/>
</dbReference>
<dbReference type="PANTHER" id="PTHR39206">
    <property type="entry name" value="SLL8004 PROTEIN"/>
    <property type="match status" value="1"/>
</dbReference>
<sequence>MAGPDATSRRPVLIVLAGVNGAGKSSLAGHLLTQAGLTWFNPDALARRLMDEGYSPVEANGLAWTEGKRLLDEALTAGRDHAFETTLGGATLPATILDAARTHDVFMLFCGLDSPERHIQRVRSRVAHGGHDIPEGKIRERWETSRRNLIRLMPCLWDLQVFDNSAEAAPGDDIPNPVLVLHVTDGQVVVPDPAEGIPSCMPEWAADIVRAALEA</sequence>
<dbReference type="Proteomes" id="UP000603352">
    <property type="component" value="Unassembled WGS sequence"/>
</dbReference>
<reference evidence="2" key="1">
    <citation type="journal article" date="2019" name="Int. J. Syst. Evol. Microbiol.">
        <title>The Global Catalogue of Microorganisms (GCM) 10K type strain sequencing project: providing services to taxonomists for standard genome sequencing and annotation.</title>
        <authorList>
            <consortium name="The Broad Institute Genomics Platform"/>
            <consortium name="The Broad Institute Genome Sequencing Center for Infectious Disease"/>
            <person name="Wu L."/>
            <person name="Ma J."/>
        </authorList>
    </citation>
    <scope>NUCLEOTIDE SEQUENCE [LARGE SCALE GENOMIC DNA]</scope>
    <source>
        <strain evidence="2">CGMCC 1.10188</strain>
    </source>
</reference>